<comment type="caution">
    <text evidence="1">The sequence shown here is derived from an EMBL/GenBank/DDBJ whole genome shotgun (WGS) entry which is preliminary data.</text>
</comment>
<keyword evidence="1" id="KW-0131">Cell cycle</keyword>
<dbReference type="GO" id="GO:0005634">
    <property type="term" value="C:nucleus"/>
    <property type="evidence" value="ECO:0007669"/>
    <property type="project" value="TreeGrafter"/>
</dbReference>
<evidence type="ECO:0000313" key="1">
    <source>
        <dbReference type="EMBL" id="MCI01521.1"/>
    </source>
</evidence>
<dbReference type="SUPFAM" id="SSF52540">
    <property type="entry name" value="P-loop containing nucleoside triphosphate hydrolases"/>
    <property type="match status" value="1"/>
</dbReference>
<reference evidence="1 2" key="1">
    <citation type="journal article" date="2018" name="Front. Plant Sci.">
        <title>Red Clover (Trifolium pratense) and Zigzag Clover (T. medium) - A Picture of Genomic Similarities and Differences.</title>
        <authorList>
            <person name="Dluhosova J."/>
            <person name="Istvanek J."/>
            <person name="Nedelnik J."/>
            <person name="Repkova J."/>
        </authorList>
    </citation>
    <scope>NUCLEOTIDE SEQUENCE [LARGE SCALE GENOMIC DNA]</scope>
    <source>
        <strain evidence="2">cv. 10/8</strain>
        <tissue evidence="1">Leaf</tissue>
    </source>
</reference>
<sequence length="84" mass="9101">MSTAPSTMVCREEEQNVVLGFCKGCVEHEKAGSLYICGCPGTGKTLSMEKVKLNLRNWAIEAVLSLLIDALDVDDNSLVENVLV</sequence>
<proteinExistence type="predicted"/>
<dbReference type="GO" id="GO:0006270">
    <property type="term" value="P:DNA replication initiation"/>
    <property type="evidence" value="ECO:0007669"/>
    <property type="project" value="TreeGrafter"/>
</dbReference>
<organism evidence="1 2">
    <name type="scientific">Trifolium medium</name>
    <dbReference type="NCBI Taxonomy" id="97028"/>
    <lineage>
        <taxon>Eukaryota</taxon>
        <taxon>Viridiplantae</taxon>
        <taxon>Streptophyta</taxon>
        <taxon>Embryophyta</taxon>
        <taxon>Tracheophyta</taxon>
        <taxon>Spermatophyta</taxon>
        <taxon>Magnoliopsida</taxon>
        <taxon>eudicotyledons</taxon>
        <taxon>Gunneridae</taxon>
        <taxon>Pentapetalae</taxon>
        <taxon>rosids</taxon>
        <taxon>fabids</taxon>
        <taxon>Fabales</taxon>
        <taxon>Fabaceae</taxon>
        <taxon>Papilionoideae</taxon>
        <taxon>50 kb inversion clade</taxon>
        <taxon>NPAAA clade</taxon>
        <taxon>Hologalegina</taxon>
        <taxon>IRL clade</taxon>
        <taxon>Trifolieae</taxon>
        <taxon>Trifolium</taxon>
    </lineage>
</organism>
<evidence type="ECO:0000313" key="2">
    <source>
        <dbReference type="Proteomes" id="UP000265520"/>
    </source>
</evidence>
<dbReference type="PANTHER" id="PTHR10763">
    <property type="entry name" value="CELL DIVISION CONTROL PROTEIN 6-RELATED"/>
    <property type="match status" value="1"/>
</dbReference>
<dbReference type="InterPro" id="IPR027417">
    <property type="entry name" value="P-loop_NTPase"/>
</dbReference>
<protein>
    <submittedName>
        <fullName evidence="1">Cell division control protein 6</fullName>
    </submittedName>
</protein>
<dbReference type="GO" id="GO:0003688">
    <property type="term" value="F:DNA replication origin binding"/>
    <property type="evidence" value="ECO:0007669"/>
    <property type="project" value="TreeGrafter"/>
</dbReference>
<dbReference type="Gene3D" id="3.40.50.300">
    <property type="entry name" value="P-loop containing nucleotide triphosphate hydrolases"/>
    <property type="match status" value="1"/>
</dbReference>
<name>A0A392NNU5_9FABA</name>
<dbReference type="GO" id="GO:0051301">
    <property type="term" value="P:cell division"/>
    <property type="evidence" value="ECO:0007669"/>
    <property type="project" value="UniProtKB-KW"/>
</dbReference>
<dbReference type="Proteomes" id="UP000265520">
    <property type="component" value="Unassembled WGS sequence"/>
</dbReference>
<keyword evidence="2" id="KW-1185">Reference proteome</keyword>
<dbReference type="PANTHER" id="PTHR10763:SF26">
    <property type="entry name" value="CELL DIVISION CONTROL PROTEIN 6 HOMOLOG"/>
    <property type="match status" value="1"/>
</dbReference>
<keyword evidence="1" id="KW-0132">Cell division</keyword>
<dbReference type="EMBL" id="LXQA010046356">
    <property type="protein sequence ID" value="MCI01521.1"/>
    <property type="molecule type" value="Genomic_DNA"/>
</dbReference>
<dbReference type="AlphaFoldDB" id="A0A392NNU5"/>
<dbReference type="InterPro" id="IPR050311">
    <property type="entry name" value="ORC1/CDC6"/>
</dbReference>
<accession>A0A392NNU5</accession>
<dbReference type="GO" id="GO:0033314">
    <property type="term" value="P:mitotic DNA replication checkpoint signaling"/>
    <property type="evidence" value="ECO:0007669"/>
    <property type="project" value="TreeGrafter"/>
</dbReference>